<sequence length="190" mass="22312">MIRALLILSVFVALTMVRPLIFELCHVMKCISDKISEMTAAINLIERMHYKRRSSFILVEKNRRERTLAEQEHQKVPRRQKSISVCVSSIPDMASEYQSSCTTINGVEKNAFPQTLNAFELQTMRPTLDYVDYPRRKYFMRHQALYQKPQSQTSFIEYIKKRRHTVCAWTFGIVAVTLMTIVIVMQTKRE</sequence>
<dbReference type="AlphaFoldDB" id="A0A1I7XLP1"/>
<keyword evidence="1" id="KW-1133">Transmembrane helix</keyword>
<dbReference type="Proteomes" id="UP000095283">
    <property type="component" value="Unplaced"/>
</dbReference>
<evidence type="ECO:0000313" key="4">
    <source>
        <dbReference type="WBParaSite" id="Hba_18641"/>
    </source>
</evidence>
<keyword evidence="1" id="KW-0472">Membrane</keyword>
<protein>
    <submittedName>
        <fullName evidence="4">G_PROTEIN_RECEP_F1_2 domain-containing protein</fullName>
    </submittedName>
</protein>
<keyword evidence="1" id="KW-0812">Transmembrane</keyword>
<feature type="transmembrane region" description="Helical" evidence="1">
    <location>
        <begin position="168"/>
        <end position="185"/>
    </location>
</feature>
<evidence type="ECO:0000256" key="2">
    <source>
        <dbReference type="SAM" id="SignalP"/>
    </source>
</evidence>
<feature type="chain" id="PRO_5009311321" evidence="2">
    <location>
        <begin position="18"/>
        <end position="190"/>
    </location>
</feature>
<keyword evidence="3" id="KW-1185">Reference proteome</keyword>
<reference evidence="4" key="1">
    <citation type="submission" date="2016-11" db="UniProtKB">
        <authorList>
            <consortium name="WormBaseParasite"/>
        </authorList>
    </citation>
    <scope>IDENTIFICATION</scope>
</reference>
<organism evidence="3 4">
    <name type="scientific">Heterorhabditis bacteriophora</name>
    <name type="common">Entomopathogenic nematode worm</name>
    <dbReference type="NCBI Taxonomy" id="37862"/>
    <lineage>
        <taxon>Eukaryota</taxon>
        <taxon>Metazoa</taxon>
        <taxon>Ecdysozoa</taxon>
        <taxon>Nematoda</taxon>
        <taxon>Chromadorea</taxon>
        <taxon>Rhabditida</taxon>
        <taxon>Rhabditina</taxon>
        <taxon>Rhabditomorpha</taxon>
        <taxon>Strongyloidea</taxon>
        <taxon>Heterorhabditidae</taxon>
        <taxon>Heterorhabditis</taxon>
    </lineage>
</organism>
<evidence type="ECO:0000256" key="1">
    <source>
        <dbReference type="SAM" id="Phobius"/>
    </source>
</evidence>
<dbReference type="WBParaSite" id="Hba_18641">
    <property type="protein sequence ID" value="Hba_18641"/>
    <property type="gene ID" value="Hba_18641"/>
</dbReference>
<keyword evidence="2" id="KW-0732">Signal</keyword>
<name>A0A1I7XLP1_HETBA</name>
<feature type="signal peptide" evidence="2">
    <location>
        <begin position="1"/>
        <end position="17"/>
    </location>
</feature>
<accession>A0A1I7XLP1</accession>
<evidence type="ECO:0000313" key="3">
    <source>
        <dbReference type="Proteomes" id="UP000095283"/>
    </source>
</evidence>
<proteinExistence type="predicted"/>